<feature type="compositionally biased region" description="Basic and acidic residues" evidence="2">
    <location>
        <begin position="65"/>
        <end position="78"/>
    </location>
</feature>
<keyword evidence="1" id="KW-0175">Coiled coil</keyword>
<protein>
    <submittedName>
        <fullName evidence="3">Uncharacterized protein</fullName>
    </submittedName>
</protein>
<evidence type="ECO:0000256" key="2">
    <source>
        <dbReference type="SAM" id="MobiDB-lite"/>
    </source>
</evidence>
<feature type="compositionally biased region" description="Acidic residues" evidence="2">
    <location>
        <begin position="355"/>
        <end position="365"/>
    </location>
</feature>
<evidence type="ECO:0000313" key="3">
    <source>
        <dbReference type="EMBL" id="CAH9070798.1"/>
    </source>
</evidence>
<dbReference type="EMBL" id="CAMAPF010000018">
    <property type="protein sequence ID" value="CAH9070798.1"/>
    <property type="molecule type" value="Genomic_DNA"/>
</dbReference>
<organism evidence="3 4">
    <name type="scientific">Cuscuta epithymum</name>
    <dbReference type="NCBI Taxonomy" id="186058"/>
    <lineage>
        <taxon>Eukaryota</taxon>
        <taxon>Viridiplantae</taxon>
        <taxon>Streptophyta</taxon>
        <taxon>Embryophyta</taxon>
        <taxon>Tracheophyta</taxon>
        <taxon>Spermatophyta</taxon>
        <taxon>Magnoliopsida</taxon>
        <taxon>eudicotyledons</taxon>
        <taxon>Gunneridae</taxon>
        <taxon>Pentapetalae</taxon>
        <taxon>asterids</taxon>
        <taxon>lamiids</taxon>
        <taxon>Solanales</taxon>
        <taxon>Convolvulaceae</taxon>
        <taxon>Cuscuteae</taxon>
        <taxon>Cuscuta</taxon>
        <taxon>Cuscuta subgen. Cuscuta</taxon>
    </lineage>
</organism>
<feature type="coiled-coil region" evidence="1">
    <location>
        <begin position="190"/>
        <end position="253"/>
    </location>
</feature>
<evidence type="ECO:0000256" key="1">
    <source>
        <dbReference type="SAM" id="Coils"/>
    </source>
</evidence>
<comment type="caution">
    <text evidence="3">The sequence shown here is derived from an EMBL/GenBank/DDBJ whole genome shotgun (WGS) entry which is preliminary data.</text>
</comment>
<reference evidence="3" key="1">
    <citation type="submission" date="2022-07" db="EMBL/GenBank/DDBJ databases">
        <authorList>
            <person name="Macas J."/>
            <person name="Novak P."/>
            <person name="Neumann P."/>
        </authorList>
    </citation>
    <scope>NUCLEOTIDE SEQUENCE</scope>
</reference>
<dbReference type="AlphaFoldDB" id="A0AAV0CAL4"/>
<name>A0AAV0CAL4_9ASTE</name>
<feature type="compositionally biased region" description="Basic and acidic residues" evidence="2">
    <location>
        <begin position="381"/>
        <end position="390"/>
    </location>
</feature>
<feature type="compositionally biased region" description="Low complexity" evidence="2">
    <location>
        <begin position="41"/>
        <end position="52"/>
    </location>
</feature>
<feature type="non-terminal residue" evidence="3">
    <location>
        <position position="390"/>
    </location>
</feature>
<keyword evidence="4" id="KW-1185">Reference proteome</keyword>
<feature type="region of interest" description="Disordered" evidence="2">
    <location>
        <begin position="1"/>
        <end position="83"/>
    </location>
</feature>
<feature type="compositionally biased region" description="Basic and acidic residues" evidence="2">
    <location>
        <begin position="30"/>
        <end position="39"/>
    </location>
</feature>
<accession>A0AAV0CAL4</accession>
<evidence type="ECO:0000313" key="4">
    <source>
        <dbReference type="Proteomes" id="UP001152523"/>
    </source>
</evidence>
<gene>
    <name evidence="3" type="ORF">CEPIT_LOCUS3603</name>
</gene>
<sequence length="390" mass="42616">MDPKAFAKLSKQLGKDKKKNPKATNPAAPKKQEDERPLKNAEAGAVAGGSEAVEFKRKNAGKGVKLPERKKPKGEAGQKDIPVVVIVDPPTNQPSVLTPLEDSVEGDWPLETVHFPIKKGTAVMQGTLDPREFLRGATPSVDRSILSRLEDESLELKALQASVTASLAFGELVRRAEQHRLERAKSEEVTRKLVANNTEAIRQLARLEEALRQSEEKLRVAKEEARAEGKADAEKAAAEAANLASEKAEAAKKEAVAKAEKDALDAFKAGSWKSEEHQPWVASVVEASADTWAKGPGAMWLALKGKSFYEGAQYFTQALIYRKLARHHGVDPKEFQPEAYGLPPLLPDVRIPLPEGEERELLEDSELARCDSDGEEAEDDASSKTKEDPV</sequence>
<dbReference type="Proteomes" id="UP001152523">
    <property type="component" value="Unassembled WGS sequence"/>
</dbReference>
<proteinExistence type="predicted"/>
<feature type="region of interest" description="Disordered" evidence="2">
    <location>
        <begin position="353"/>
        <end position="390"/>
    </location>
</feature>